<dbReference type="InterPro" id="IPR004158">
    <property type="entry name" value="DUF247_pln"/>
</dbReference>
<sequence>MAWRGVTVHVEWLSRRLAQQQEDAAATEQHRIMVTHRVSRLPGHLRATNPDTYTPGLVTIGPLHAKDAERRLRRGNRLKMAYLNSLISRGHPDASGHLAVIQGYVRLVAARERDARAMYAAEDVDNIAAEDFIQMLVLDGCFILEHLVNFATGREEASLHAIPFGPAQLSVDLVLAENQIPFFVLADLISCTRLPEFDYMGSDPPILLMKLALYYLAGQKGRDMTDVLPRAGDVCHILHLLHSMVSAARTRWEPSPRIQDGAVLKLAWEAAQLLPSLPLLLMVPLLYPILPDDCKWSARYGPVSVPSASDMKWLGVRLKKAHGGGGGGGSGKASDSIVSVLGPVPLAVKLDRHGVLRLGQLKIEFRTVPLLFNLIAFENSAELRAGDVLAYTWFMAMMVQSAEDAAVLVEAEVVRGGAAGNETNADVVRFFRHVSAACEGAVELEVSYLGETLQWFKGRTQHPFFAKRLADVQRYYITVPWRIVTAFGTVITTVLCILQAVTSFKQKPA</sequence>
<dbReference type="Proteomes" id="UP001497457">
    <property type="component" value="Chromosome 24b"/>
</dbReference>
<reference evidence="4" key="1">
    <citation type="submission" date="2024-06" db="EMBL/GenBank/DDBJ databases">
        <authorList>
            <person name="Ryan C."/>
        </authorList>
    </citation>
    <scope>NUCLEOTIDE SEQUENCE [LARGE SCALE GENOMIC DNA]</scope>
</reference>
<gene>
    <name evidence="2" type="ORF">URODEC1_LOCUS60688</name>
    <name evidence="3" type="ORF">URODEC1_LOCUS60690</name>
</gene>
<accession>A0ABC9B0K3</accession>
<reference evidence="2 4" key="2">
    <citation type="submission" date="2024-10" db="EMBL/GenBank/DDBJ databases">
        <authorList>
            <person name="Ryan C."/>
        </authorList>
    </citation>
    <scope>NUCLEOTIDE SEQUENCE [LARGE SCALE GENOMIC DNA]</scope>
</reference>
<name>A0ABC9B0K3_9POAL</name>
<keyword evidence="4" id="KW-1185">Reference proteome</keyword>
<evidence type="ECO:0000313" key="2">
    <source>
        <dbReference type="EMBL" id="CAL4991495.1"/>
    </source>
</evidence>
<protein>
    <submittedName>
        <fullName evidence="2">Uncharacterized protein</fullName>
    </submittedName>
</protein>
<evidence type="ECO:0000313" key="3">
    <source>
        <dbReference type="EMBL" id="CAL4991499.1"/>
    </source>
</evidence>
<dbReference type="EMBL" id="OZ075134">
    <property type="protein sequence ID" value="CAL4991499.1"/>
    <property type="molecule type" value="Genomic_DNA"/>
</dbReference>
<keyword evidence="1" id="KW-0472">Membrane</keyword>
<keyword evidence="1" id="KW-1133">Transmembrane helix</keyword>
<feature type="transmembrane region" description="Helical" evidence="1">
    <location>
        <begin position="479"/>
        <end position="501"/>
    </location>
</feature>
<organism evidence="2 4">
    <name type="scientific">Urochloa decumbens</name>
    <dbReference type="NCBI Taxonomy" id="240449"/>
    <lineage>
        <taxon>Eukaryota</taxon>
        <taxon>Viridiplantae</taxon>
        <taxon>Streptophyta</taxon>
        <taxon>Embryophyta</taxon>
        <taxon>Tracheophyta</taxon>
        <taxon>Spermatophyta</taxon>
        <taxon>Magnoliopsida</taxon>
        <taxon>Liliopsida</taxon>
        <taxon>Poales</taxon>
        <taxon>Poaceae</taxon>
        <taxon>PACMAD clade</taxon>
        <taxon>Panicoideae</taxon>
        <taxon>Panicodae</taxon>
        <taxon>Paniceae</taxon>
        <taxon>Melinidinae</taxon>
        <taxon>Urochloa</taxon>
    </lineage>
</organism>
<proteinExistence type="predicted"/>
<dbReference type="PANTHER" id="PTHR31170">
    <property type="entry name" value="BNAC04G53230D PROTEIN"/>
    <property type="match status" value="1"/>
</dbReference>
<dbReference type="PANTHER" id="PTHR31170:SF25">
    <property type="entry name" value="BNAA09G04570D PROTEIN"/>
    <property type="match status" value="1"/>
</dbReference>
<evidence type="ECO:0000313" key="4">
    <source>
        <dbReference type="Proteomes" id="UP001497457"/>
    </source>
</evidence>
<keyword evidence="1" id="KW-0812">Transmembrane</keyword>
<dbReference type="Pfam" id="PF03140">
    <property type="entry name" value="DUF247"/>
    <property type="match status" value="1"/>
</dbReference>
<dbReference type="AlphaFoldDB" id="A0ABC9B0K3"/>
<evidence type="ECO:0000256" key="1">
    <source>
        <dbReference type="SAM" id="Phobius"/>
    </source>
</evidence>
<dbReference type="EMBL" id="OZ075134">
    <property type="protein sequence ID" value="CAL4991495.1"/>
    <property type="molecule type" value="Genomic_DNA"/>
</dbReference>